<evidence type="ECO:0000313" key="2">
    <source>
        <dbReference type="Proteomes" id="UP000186218"/>
    </source>
</evidence>
<accession>A0A1N7CV04</accession>
<organism evidence="1 2">
    <name type="scientific">Williamsia sterculiae</name>
    <dbReference type="NCBI Taxonomy" id="1344003"/>
    <lineage>
        <taxon>Bacteria</taxon>
        <taxon>Bacillati</taxon>
        <taxon>Actinomycetota</taxon>
        <taxon>Actinomycetes</taxon>
        <taxon>Mycobacteriales</taxon>
        <taxon>Nocardiaceae</taxon>
        <taxon>Williamsia</taxon>
    </lineage>
</organism>
<dbReference type="EMBL" id="FTNT01000001">
    <property type="protein sequence ID" value="SIR67478.1"/>
    <property type="molecule type" value="Genomic_DNA"/>
</dbReference>
<evidence type="ECO:0008006" key="3">
    <source>
        <dbReference type="Google" id="ProtNLM"/>
    </source>
</evidence>
<dbReference type="STRING" id="1344003.SAMN05445060_0384"/>
<reference evidence="1 2" key="1">
    <citation type="submission" date="2017-01" db="EMBL/GenBank/DDBJ databases">
        <authorList>
            <person name="Mah S.A."/>
            <person name="Swanson W.J."/>
            <person name="Moy G.W."/>
            <person name="Vacquier V.D."/>
        </authorList>
    </citation>
    <scope>NUCLEOTIDE SEQUENCE [LARGE SCALE GENOMIC DNA]</scope>
    <source>
        <strain evidence="1 2">CPCC 203464</strain>
    </source>
</reference>
<name>A0A1N7CV04_9NOCA</name>
<dbReference type="RefSeq" id="WP_076475960.1">
    <property type="nucleotide sequence ID" value="NZ_FTNT01000001.1"/>
</dbReference>
<protein>
    <recommendedName>
        <fullName evidence="3">YCII-related domain-containing protein</fullName>
    </recommendedName>
</protein>
<dbReference type="AlphaFoldDB" id="A0A1N7CV04"/>
<dbReference type="Proteomes" id="UP000186218">
    <property type="component" value="Unassembled WGS sequence"/>
</dbReference>
<keyword evidence="2" id="KW-1185">Reference proteome</keyword>
<dbReference type="OrthoDB" id="163565at2"/>
<sequence>MTEFDDDWMREKLETAQAYTMVVLRRGPAWECSDSPHHAWEHSRRDFRLRAEGRLCMALRVAGDSDVCGVGFFALDPAETAELIGGDPAVAAGVFTAEIQPAIGIPGDRLT</sequence>
<gene>
    <name evidence="1" type="ORF">SAMN05445060_0384</name>
</gene>
<evidence type="ECO:0000313" key="1">
    <source>
        <dbReference type="EMBL" id="SIR67478.1"/>
    </source>
</evidence>
<proteinExistence type="predicted"/>